<dbReference type="PANTHER" id="PTHR30157:SF0">
    <property type="entry name" value="NADPH-DEPENDENT FERRIC-CHELATE REDUCTASE"/>
    <property type="match status" value="1"/>
</dbReference>
<evidence type="ECO:0000313" key="2">
    <source>
        <dbReference type="EMBL" id="MFC0531309.1"/>
    </source>
</evidence>
<dbReference type="EMBL" id="JBHLUH010000058">
    <property type="protein sequence ID" value="MFC0531309.1"/>
    <property type="molecule type" value="Genomic_DNA"/>
</dbReference>
<dbReference type="Pfam" id="PF04954">
    <property type="entry name" value="SIP"/>
    <property type="match status" value="1"/>
</dbReference>
<comment type="caution">
    <text evidence="2">The sequence shown here is derived from an EMBL/GenBank/DDBJ whole genome shotgun (WGS) entry which is preliminary data.</text>
</comment>
<dbReference type="InterPro" id="IPR039374">
    <property type="entry name" value="SIP_fam"/>
</dbReference>
<dbReference type="InterPro" id="IPR017927">
    <property type="entry name" value="FAD-bd_FR_type"/>
</dbReference>
<dbReference type="InterPro" id="IPR039261">
    <property type="entry name" value="FNR_nucleotide-bd"/>
</dbReference>
<feature type="domain" description="FAD-binding FR-type" evidence="1">
    <location>
        <begin position="13"/>
        <end position="140"/>
    </location>
</feature>
<dbReference type="InterPro" id="IPR007037">
    <property type="entry name" value="SIP_rossman_dom"/>
</dbReference>
<evidence type="ECO:0000313" key="3">
    <source>
        <dbReference type="Proteomes" id="UP001589867"/>
    </source>
</evidence>
<dbReference type="Pfam" id="PF08021">
    <property type="entry name" value="FAD_binding_9"/>
    <property type="match status" value="1"/>
</dbReference>
<evidence type="ECO:0000259" key="1">
    <source>
        <dbReference type="PROSITE" id="PS51384"/>
    </source>
</evidence>
<protein>
    <submittedName>
        <fullName evidence="2">Siderophore-interacting protein</fullName>
    </submittedName>
</protein>
<gene>
    <name evidence="2" type="ORF">ACFFIA_27065</name>
</gene>
<dbReference type="PROSITE" id="PS51384">
    <property type="entry name" value="FAD_FR"/>
    <property type="match status" value="1"/>
</dbReference>
<dbReference type="Proteomes" id="UP001589867">
    <property type="component" value="Unassembled WGS sequence"/>
</dbReference>
<dbReference type="InterPro" id="IPR013113">
    <property type="entry name" value="SIP_FAD-bd"/>
</dbReference>
<dbReference type="PANTHER" id="PTHR30157">
    <property type="entry name" value="FERRIC REDUCTASE, NADPH-DEPENDENT"/>
    <property type="match status" value="1"/>
</dbReference>
<name>A0ABV6M9P9_9ACTN</name>
<keyword evidence="3" id="KW-1185">Reference proteome</keyword>
<proteinExistence type="predicted"/>
<dbReference type="SUPFAM" id="SSF63380">
    <property type="entry name" value="Riboflavin synthase domain-like"/>
    <property type="match status" value="1"/>
</dbReference>
<sequence>MAAGTVPSPARIRRPMVATVVAVRSLSPHMVRITLAGPELDRFGYDGPDHLARVFFAPEPGGELHLPDVDDWWPAVQAMPVERRPVVRNYTVRGLDADRREMDIDFVLHGDEGPASRWAGAARPGDRIGVLSDGAEYAPPADTRWQLLVGDETALPALAAIVEALPPGTPAVALLEVGEAADEIEIMVPAGVRLTWLHRGAVPAGRSDVVLRALRDTTFPAGPPYAFVAGESGMVTAVRRHLVGERGMAKERVYFCGYWRVGPA</sequence>
<reference evidence="2 3" key="1">
    <citation type="submission" date="2024-09" db="EMBL/GenBank/DDBJ databases">
        <authorList>
            <person name="Sun Q."/>
            <person name="Mori K."/>
        </authorList>
    </citation>
    <scope>NUCLEOTIDE SEQUENCE [LARGE SCALE GENOMIC DNA]</scope>
    <source>
        <strain evidence="2 3">TBRC 3947</strain>
    </source>
</reference>
<dbReference type="RefSeq" id="WP_377255506.1">
    <property type="nucleotide sequence ID" value="NZ_JBHLUH010000058.1"/>
</dbReference>
<organism evidence="2 3">
    <name type="scientific">Phytohabitans kaempferiae</name>
    <dbReference type="NCBI Taxonomy" id="1620943"/>
    <lineage>
        <taxon>Bacteria</taxon>
        <taxon>Bacillati</taxon>
        <taxon>Actinomycetota</taxon>
        <taxon>Actinomycetes</taxon>
        <taxon>Micromonosporales</taxon>
        <taxon>Micromonosporaceae</taxon>
    </lineage>
</organism>
<dbReference type="Gene3D" id="3.40.50.80">
    <property type="entry name" value="Nucleotide-binding domain of ferredoxin-NADP reductase (FNR) module"/>
    <property type="match status" value="1"/>
</dbReference>
<dbReference type="InterPro" id="IPR017938">
    <property type="entry name" value="Riboflavin_synthase-like_b-brl"/>
</dbReference>
<dbReference type="Gene3D" id="2.40.30.10">
    <property type="entry name" value="Translation factors"/>
    <property type="match status" value="1"/>
</dbReference>
<dbReference type="CDD" id="cd06193">
    <property type="entry name" value="siderophore_interacting"/>
    <property type="match status" value="1"/>
</dbReference>
<accession>A0ABV6M9P9</accession>